<proteinExistence type="predicted"/>
<evidence type="ECO:0000256" key="1">
    <source>
        <dbReference type="SAM" id="MobiDB-lite"/>
    </source>
</evidence>
<evidence type="ECO:0000313" key="2">
    <source>
        <dbReference type="Ensembl" id="ENSMODP00000058794.1"/>
    </source>
</evidence>
<dbReference type="Proteomes" id="UP000002280">
    <property type="component" value="Chromosome 3"/>
</dbReference>
<evidence type="ECO:0000313" key="3">
    <source>
        <dbReference type="Proteomes" id="UP000002280"/>
    </source>
</evidence>
<keyword evidence="3" id="KW-1185">Reference proteome</keyword>
<protein>
    <submittedName>
        <fullName evidence="2">Uncharacterized protein</fullName>
    </submittedName>
</protein>
<feature type="region of interest" description="Disordered" evidence="1">
    <location>
        <begin position="1"/>
        <end position="37"/>
    </location>
</feature>
<reference evidence="2" key="3">
    <citation type="submission" date="2025-09" db="UniProtKB">
        <authorList>
            <consortium name="Ensembl"/>
        </authorList>
    </citation>
    <scope>IDENTIFICATION</scope>
</reference>
<feature type="compositionally biased region" description="Polar residues" evidence="1">
    <location>
        <begin position="10"/>
        <end position="23"/>
    </location>
</feature>
<sequence length="96" mass="10699">MVKGAALFLQQGNSPQGPRSLQQPHKHAGKDFPTPGWLPWASPSVPCLPWRQKENIHPSWLGRQTGPQKPSGPRPPCVDEESVKAQMHRPQVTPRK</sequence>
<feature type="region of interest" description="Disordered" evidence="1">
    <location>
        <begin position="56"/>
        <end position="96"/>
    </location>
</feature>
<reference evidence="2" key="2">
    <citation type="submission" date="2025-08" db="UniProtKB">
        <authorList>
            <consortium name="Ensembl"/>
        </authorList>
    </citation>
    <scope>IDENTIFICATION</scope>
</reference>
<reference evidence="2 3" key="1">
    <citation type="journal article" date="2007" name="Nature">
        <title>Genome of the marsupial Monodelphis domestica reveals innovation in non-coding sequences.</title>
        <authorList>
            <person name="Mikkelsen T.S."/>
            <person name="Wakefield M.J."/>
            <person name="Aken B."/>
            <person name="Amemiya C.T."/>
            <person name="Chang J.L."/>
            <person name="Duke S."/>
            <person name="Garber M."/>
            <person name="Gentles A.J."/>
            <person name="Goodstadt L."/>
            <person name="Heger A."/>
            <person name="Jurka J."/>
            <person name="Kamal M."/>
            <person name="Mauceli E."/>
            <person name="Searle S.M."/>
            <person name="Sharpe T."/>
            <person name="Baker M.L."/>
            <person name="Batzer M.A."/>
            <person name="Benos P.V."/>
            <person name="Belov K."/>
            <person name="Clamp M."/>
            <person name="Cook A."/>
            <person name="Cuff J."/>
            <person name="Das R."/>
            <person name="Davidow L."/>
            <person name="Deakin J.E."/>
            <person name="Fazzari M.J."/>
            <person name="Glass J.L."/>
            <person name="Grabherr M."/>
            <person name="Greally J.M."/>
            <person name="Gu W."/>
            <person name="Hore T.A."/>
            <person name="Huttley G.A."/>
            <person name="Kleber M."/>
            <person name="Jirtle R.L."/>
            <person name="Koina E."/>
            <person name="Lee J.T."/>
            <person name="Mahony S."/>
            <person name="Marra M.A."/>
            <person name="Miller R.D."/>
            <person name="Nicholls R.D."/>
            <person name="Oda M."/>
            <person name="Papenfuss A.T."/>
            <person name="Parra Z.E."/>
            <person name="Pollock D.D."/>
            <person name="Ray D.A."/>
            <person name="Schein J.E."/>
            <person name="Speed T.P."/>
            <person name="Thompson K."/>
            <person name="VandeBerg J.L."/>
            <person name="Wade C.M."/>
            <person name="Walker J.A."/>
            <person name="Waters P.D."/>
            <person name="Webber C."/>
            <person name="Weidman J.R."/>
            <person name="Xie X."/>
            <person name="Zody M.C."/>
            <person name="Baldwin J."/>
            <person name="Abdouelleil A."/>
            <person name="Abdulkadir J."/>
            <person name="Abebe A."/>
            <person name="Abera B."/>
            <person name="Abreu J."/>
            <person name="Acer S.C."/>
            <person name="Aftuck L."/>
            <person name="Alexander A."/>
            <person name="An P."/>
            <person name="Anderson E."/>
            <person name="Anderson S."/>
            <person name="Arachi H."/>
            <person name="Azer M."/>
            <person name="Bachantsang P."/>
            <person name="Barry A."/>
            <person name="Bayul T."/>
            <person name="Berlin A."/>
            <person name="Bessette D."/>
            <person name="Bloom T."/>
            <person name="Bloom T."/>
            <person name="Boguslavskiy L."/>
            <person name="Bonnet C."/>
            <person name="Boukhgalter B."/>
            <person name="Bourzgui I."/>
            <person name="Brown A."/>
            <person name="Cahill P."/>
            <person name="Channer S."/>
            <person name="Cheshatsang Y."/>
            <person name="Chuda L."/>
            <person name="Citroen M."/>
            <person name="Collymore A."/>
            <person name="Cooke P."/>
            <person name="Costello M."/>
            <person name="D'Aco K."/>
            <person name="Daza R."/>
            <person name="De Haan G."/>
            <person name="DeGray S."/>
            <person name="DeMaso C."/>
            <person name="Dhargay N."/>
            <person name="Dooley K."/>
            <person name="Dooley E."/>
            <person name="Doricent M."/>
            <person name="Dorje P."/>
            <person name="Dorjee K."/>
            <person name="Dupes A."/>
            <person name="Elong R."/>
            <person name="Falk J."/>
            <person name="Farina A."/>
            <person name="Faro S."/>
            <person name="Ferguson D."/>
            <person name="Fisher S."/>
            <person name="Foley C.D."/>
            <person name="Franke A."/>
            <person name="Friedrich D."/>
            <person name="Gadbois L."/>
            <person name="Gearin G."/>
            <person name="Gearin C.R."/>
            <person name="Giannoukos G."/>
            <person name="Goode T."/>
            <person name="Graham J."/>
            <person name="Grandbois E."/>
            <person name="Grewal S."/>
            <person name="Gyaltsen K."/>
            <person name="Hafez N."/>
            <person name="Hagos B."/>
            <person name="Hall J."/>
            <person name="Henson C."/>
            <person name="Hollinger A."/>
            <person name="Honan T."/>
            <person name="Huard M.D."/>
            <person name="Hughes L."/>
            <person name="Hurhula B."/>
            <person name="Husby M.E."/>
            <person name="Kamat A."/>
            <person name="Kanga B."/>
            <person name="Kashin S."/>
            <person name="Khazanovich D."/>
            <person name="Kisner P."/>
            <person name="Lance K."/>
            <person name="Lara M."/>
            <person name="Lee W."/>
            <person name="Lennon N."/>
            <person name="Letendre F."/>
            <person name="LeVine R."/>
            <person name="Lipovsky A."/>
            <person name="Liu X."/>
            <person name="Liu J."/>
            <person name="Liu S."/>
            <person name="Lokyitsang T."/>
            <person name="Lokyitsang Y."/>
            <person name="Lubonja R."/>
            <person name="Lui A."/>
            <person name="MacDonald P."/>
            <person name="Magnisalis V."/>
            <person name="Maru K."/>
            <person name="Matthews C."/>
            <person name="McCusker W."/>
            <person name="McDonough S."/>
            <person name="Mehta T."/>
            <person name="Meldrim J."/>
            <person name="Meneus L."/>
            <person name="Mihai O."/>
            <person name="Mihalev A."/>
            <person name="Mihova T."/>
            <person name="Mittelman R."/>
            <person name="Mlenga V."/>
            <person name="Montmayeur A."/>
            <person name="Mulrain L."/>
            <person name="Navidi A."/>
            <person name="Naylor J."/>
            <person name="Negash T."/>
            <person name="Nguyen T."/>
            <person name="Nguyen N."/>
            <person name="Nicol R."/>
            <person name="Norbu C."/>
            <person name="Norbu N."/>
            <person name="Novod N."/>
            <person name="O'Neill B."/>
            <person name="Osman S."/>
            <person name="Markiewicz E."/>
            <person name="Oyono O.L."/>
            <person name="Patti C."/>
            <person name="Phunkhang P."/>
            <person name="Pierre F."/>
            <person name="Priest M."/>
            <person name="Raghuraman S."/>
            <person name="Rege F."/>
            <person name="Reyes R."/>
            <person name="Rise C."/>
            <person name="Rogov P."/>
            <person name="Ross K."/>
            <person name="Ryan E."/>
            <person name="Settipalli S."/>
            <person name="Shea T."/>
            <person name="Sherpa N."/>
            <person name="Shi L."/>
            <person name="Shih D."/>
            <person name="Sparrow T."/>
            <person name="Spaulding J."/>
            <person name="Stalker J."/>
            <person name="Stange-Thomann N."/>
            <person name="Stavropoulos S."/>
            <person name="Stone C."/>
            <person name="Strader C."/>
            <person name="Tesfaye S."/>
            <person name="Thomson T."/>
            <person name="Thoulutsang Y."/>
            <person name="Thoulutsang D."/>
            <person name="Topham K."/>
            <person name="Topping I."/>
            <person name="Tsamla T."/>
            <person name="Vassiliev H."/>
            <person name="Vo A."/>
            <person name="Wangchuk T."/>
            <person name="Wangdi T."/>
            <person name="Weiand M."/>
            <person name="Wilkinson J."/>
            <person name="Wilson A."/>
            <person name="Yadav S."/>
            <person name="Young G."/>
            <person name="Yu Q."/>
            <person name="Zembek L."/>
            <person name="Zhong D."/>
            <person name="Zimmer A."/>
            <person name="Zwirko Z."/>
            <person name="Jaffe D.B."/>
            <person name="Alvarez P."/>
            <person name="Brockman W."/>
            <person name="Butler J."/>
            <person name="Chin C."/>
            <person name="Gnerre S."/>
            <person name="MacCallum I."/>
            <person name="Graves J.A."/>
            <person name="Ponting C.P."/>
            <person name="Breen M."/>
            <person name="Samollow P.B."/>
            <person name="Lander E.S."/>
            <person name="Lindblad-Toh K."/>
        </authorList>
    </citation>
    <scope>NUCLEOTIDE SEQUENCE [LARGE SCALE GENOMIC DNA]</scope>
</reference>
<organism evidence="2 3">
    <name type="scientific">Monodelphis domestica</name>
    <name type="common">Gray short-tailed opossum</name>
    <dbReference type="NCBI Taxonomy" id="13616"/>
    <lineage>
        <taxon>Eukaryota</taxon>
        <taxon>Metazoa</taxon>
        <taxon>Chordata</taxon>
        <taxon>Craniata</taxon>
        <taxon>Vertebrata</taxon>
        <taxon>Euteleostomi</taxon>
        <taxon>Mammalia</taxon>
        <taxon>Metatheria</taxon>
        <taxon>Didelphimorphia</taxon>
        <taxon>Didelphidae</taxon>
        <taxon>Monodelphis</taxon>
    </lineage>
</organism>
<dbReference type="AlphaFoldDB" id="A0A5F8HG36"/>
<dbReference type="Bgee" id="ENSMODG00000041009">
    <property type="expression patterns" value="Expressed in heart and 17 other cell types or tissues"/>
</dbReference>
<name>A0A5F8HG36_MONDO</name>
<accession>A0A5F8HG36</accession>
<dbReference type="InParanoid" id="A0A5F8HG36"/>
<dbReference type="GeneTree" id="ENSGT00980000202401"/>
<dbReference type="Ensembl" id="ENSMODT00000076553.1">
    <property type="protein sequence ID" value="ENSMODP00000058794.1"/>
    <property type="gene ID" value="ENSMODG00000041009.1"/>
</dbReference>